<sequence length="595" mass="62206">MSTTDTRVAPAILRTATGREATRWVAAHCREVPWLTAATVLTTVAGAALQVLPVLLLGQVVDGVKDGESRSILLTVGTLMVAAALLGTAATAASTYLIGRLGADLLARLREGAVRAVLGMPSARIEEVGRGDVLSRVGDDVAVVSKGIRTAVPTVFSAGVLVVVATLGMFGLDWRLGLAGAGALPAYALALRWYLPRSAPLYQERAVAQADRAQAFISGLNGIETVRAYRLEARFREKVDQESWRVRNLGIEVFRFFGRFVGRENRAEFVGLVLILLVGYALLENDAAKLGDVSAAALLFHRLFTPLGAIMFTFDEAQKSGASLTRLVGVLGESAEERLVGDAAVKAAAAGEYPVEVRGLTFGYPDSESPVLLDVDLTIPAGGSLALVGATGAGKTTLAALIAGIGTPQAGSVRVGETDLVGLDEAATRALVSILTQETHVFSGPLAEDLRLAAPAATDAELRDALRTVGADGWVDALPDGLATVVGEGGERLDGTKVAQVALARLVLGRAPVVVLDESTAEAGSQGAAELERAVLAACRGRTTLFVAHRLTQAMAADRIAVLDAGRVVEEGTHEELVALDGRYARLWSAWREAS</sequence>
<comment type="subcellular location">
    <subcellularLocation>
        <location evidence="1">Cell membrane</location>
        <topology evidence="1">Multi-pass membrane protein</topology>
    </subcellularLocation>
</comment>
<dbReference type="Gene3D" id="3.40.50.300">
    <property type="entry name" value="P-loop containing nucleotide triphosphate hydrolases"/>
    <property type="match status" value="1"/>
</dbReference>
<keyword evidence="6" id="KW-0547">Nucleotide-binding</keyword>
<evidence type="ECO:0000256" key="7">
    <source>
        <dbReference type="ARBA" id="ARBA00022840"/>
    </source>
</evidence>
<dbReference type="SMART" id="SM00382">
    <property type="entry name" value="AAA"/>
    <property type="match status" value="1"/>
</dbReference>
<evidence type="ECO:0000256" key="8">
    <source>
        <dbReference type="ARBA" id="ARBA00022989"/>
    </source>
</evidence>
<dbReference type="InterPro" id="IPR039421">
    <property type="entry name" value="Type_1_exporter"/>
</dbReference>
<evidence type="ECO:0000256" key="10">
    <source>
        <dbReference type="SAM" id="Phobius"/>
    </source>
</evidence>
<dbReference type="PANTHER" id="PTHR24221">
    <property type="entry name" value="ATP-BINDING CASSETTE SUB-FAMILY B"/>
    <property type="match status" value="1"/>
</dbReference>
<keyword evidence="3" id="KW-1003">Cell membrane</keyword>
<dbReference type="GO" id="GO:0005886">
    <property type="term" value="C:plasma membrane"/>
    <property type="evidence" value="ECO:0007669"/>
    <property type="project" value="UniProtKB-SubCell"/>
</dbReference>
<keyword evidence="14" id="KW-1185">Reference proteome</keyword>
<dbReference type="FunFam" id="3.40.50.300:FF:001001">
    <property type="entry name" value="Multidrug ABC transporter ATP-binding protein"/>
    <property type="match status" value="1"/>
</dbReference>
<feature type="domain" description="ABC transmembrane type-1" evidence="12">
    <location>
        <begin position="37"/>
        <end position="319"/>
    </location>
</feature>
<feature type="transmembrane region" description="Helical" evidence="10">
    <location>
        <begin position="72"/>
        <end position="98"/>
    </location>
</feature>
<dbReference type="PROSITE" id="PS50893">
    <property type="entry name" value="ABC_TRANSPORTER_2"/>
    <property type="match status" value="1"/>
</dbReference>
<keyword evidence="5 10" id="KW-0812">Transmembrane</keyword>
<evidence type="ECO:0000256" key="5">
    <source>
        <dbReference type="ARBA" id="ARBA00022692"/>
    </source>
</evidence>
<protein>
    <submittedName>
        <fullName evidence="13">ATP-binding cassette subfamily C protein</fullName>
    </submittedName>
</protein>
<evidence type="ECO:0000313" key="13">
    <source>
        <dbReference type="EMBL" id="ROO86280.1"/>
    </source>
</evidence>
<dbReference type="InterPro" id="IPR027417">
    <property type="entry name" value="P-loop_NTPase"/>
</dbReference>
<feature type="domain" description="ABC transporter" evidence="11">
    <location>
        <begin position="355"/>
        <end position="590"/>
    </location>
</feature>
<dbReference type="SUPFAM" id="SSF52540">
    <property type="entry name" value="P-loop containing nucleoside triphosphate hydrolases"/>
    <property type="match status" value="1"/>
</dbReference>
<dbReference type="GO" id="GO:0034040">
    <property type="term" value="F:ATPase-coupled lipid transmembrane transporter activity"/>
    <property type="evidence" value="ECO:0007669"/>
    <property type="project" value="TreeGrafter"/>
</dbReference>
<evidence type="ECO:0000256" key="1">
    <source>
        <dbReference type="ARBA" id="ARBA00004651"/>
    </source>
</evidence>
<feature type="transmembrane region" description="Helical" evidence="10">
    <location>
        <begin position="32"/>
        <end position="52"/>
    </location>
</feature>
<dbReference type="AlphaFoldDB" id="A0A3N1CYB3"/>
<accession>A0A3N1CYB3</accession>
<gene>
    <name evidence="13" type="ORF">EDD29_3843</name>
</gene>
<dbReference type="InterPro" id="IPR003593">
    <property type="entry name" value="AAA+_ATPase"/>
</dbReference>
<dbReference type="PROSITE" id="PS50929">
    <property type="entry name" value="ABC_TM1F"/>
    <property type="match status" value="1"/>
</dbReference>
<evidence type="ECO:0000256" key="9">
    <source>
        <dbReference type="ARBA" id="ARBA00023136"/>
    </source>
</evidence>
<dbReference type="GO" id="GO:0005524">
    <property type="term" value="F:ATP binding"/>
    <property type="evidence" value="ECO:0007669"/>
    <property type="project" value="UniProtKB-KW"/>
</dbReference>
<dbReference type="GO" id="GO:0140359">
    <property type="term" value="F:ABC-type transporter activity"/>
    <property type="evidence" value="ECO:0007669"/>
    <property type="project" value="InterPro"/>
</dbReference>
<dbReference type="PANTHER" id="PTHR24221:SF654">
    <property type="entry name" value="ATP-BINDING CASSETTE SUB-FAMILY B MEMBER 6"/>
    <property type="match status" value="1"/>
</dbReference>
<dbReference type="InterPro" id="IPR036640">
    <property type="entry name" value="ABC1_TM_sf"/>
</dbReference>
<dbReference type="InterPro" id="IPR011527">
    <property type="entry name" value="ABC1_TM_dom"/>
</dbReference>
<comment type="caution">
    <text evidence="13">The sequence shown here is derived from an EMBL/GenBank/DDBJ whole genome shotgun (WGS) entry which is preliminary data.</text>
</comment>
<evidence type="ECO:0000256" key="3">
    <source>
        <dbReference type="ARBA" id="ARBA00022475"/>
    </source>
</evidence>
<dbReference type="EMBL" id="RJKE01000001">
    <property type="protein sequence ID" value="ROO86280.1"/>
    <property type="molecule type" value="Genomic_DNA"/>
</dbReference>
<proteinExistence type="predicted"/>
<keyword evidence="2" id="KW-0813">Transport</keyword>
<evidence type="ECO:0000259" key="11">
    <source>
        <dbReference type="PROSITE" id="PS50893"/>
    </source>
</evidence>
<keyword evidence="4" id="KW-0997">Cell inner membrane</keyword>
<evidence type="ECO:0000256" key="4">
    <source>
        <dbReference type="ARBA" id="ARBA00022519"/>
    </source>
</evidence>
<evidence type="ECO:0000256" key="6">
    <source>
        <dbReference type="ARBA" id="ARBA00022741"/>
    </source>
</evidence>
<dbReference type="SUPFAM" id="SSF90123">
    <property type="entry name" value="ABC transporter transmembrane region"/>
    <property type="match status" value="1"/>
</dbReference>
<reference evidence="13 14" key="1">
    <citation type="submission" date="2018-11" db="EMBL/GenBank/DDBJ databases">
        <title>Sequencing the genomes of 1000 actinobacteria strains.</title>
        <authorList>
            <person name="Klenk H.-P."/>
        </authorList>
    </citation>
    <scope>NUCLEOTIDE SEQUENCE [LARGE SCALE GENOMIC DNA]</scope>
    <source>
        <strain evidence="13 14">DSM 44254</strain>
    </source>
</reference>
<keyword evidence="9 10" id="KW-0472">Membrane</keyword>
<keyword evidence="8 10" id="KW-1133">Transmembrane helix</keyword>
<dbReference type="RefSeq" id="WP_123665697.1">
    <property type="nucleotide sequence ID" value="NZ_RJKE01000001.1"/>
</dbReference>
<dbReference type="Pfam" id="PF00664">
    <property type="entry name" value="ABC_membrane"/>
    <property type="match status" value="1"/>
</dbReference>
<feature type="transmembrane region" description="Helical" evidence="10">
    <location>
        <begin position="151"/>
        <end position="170"/>
    </location>
</feature>
<name>A0A3N1CYB3_9ACTN</name>
<evidence type="ECO:0000313" key="14">
    <source>
        <dbReference type="Proteomes" id="UP000272400"/>
    </source>
</evidence>
<evidence type="ECO:0000259" key="12">
    <source>
        <dbReference type="PROSITE" id="PS50929"/>
    </source>
</evidence>
<dbReference type="OrthoDB" id="9806127at2"/>
<dbReference type="InterPro" id="IPR003439">
    <property type="entry name" value="ABC_transporter-like_ATP-bd"/>
</dbReference>
<keyword evidence="7 13" id="KW-0067">ATP-binding</keyword>
<evidence type="ECO:0000256" key="2">
    <source>
        <dbReference type="ARBA" id="ARBA00022448"/>
    </source>
</evidence>
<dbReference type="Proteomes" id="UP000272400">
    <property type="component" value="Unassembled WGS sequence"/>
</dbReference>
<dbReference type="CDD" id="cd07346">
    <property type="entry name" value="ABC_6TM_exporters"/>
    <property type="match status" value="1"/>
</dbReference>
<dbReference type="GO" id="GO:0016887">
    <property type="term" value="F:ATP hydrolysis activity"/>
    <property type="evidence" value="ECO:0007669"/>
    <property type="project" value="InterPro"/>
</dbReference>
<dbReference type="Gene3D" id="1.20.1560.10">
    <property type="entry name" value="ABC transporter type 1, transmembrane domain"/>
    <property type="match status" value="1"/>
</dbReference>
<dbReference type="Pfam" id="PF00005">
    <property type="entry name" value="ABC_tran"/>
    <property type="match status" value="1"/>
</dbReference>
<organism evidence="13 14">
    <name type="scientific">Actinocorallia herbida</name>
    <dbReference type="NCBI Taxonomy" id="58109"/>
    <lineage>
        <taxon>Bacteria</taxon>
        <taxon>Bacillati</taxon>
        <taxon>Actinomycetota</taxon>
        <taxon>Actinomycetes</taxon>
        <taxon>Streptosporangiales</taxon>
        <taxon>Thermomonosporaceae</taxon>
        <taxon>Actinocorallia</taxon>
    </lineage>
</organism>